<evidence type="ECO:0000256" key="7">
    <source>
        <dbReference type="ARBA" id="ARBA00044105"/>
    </source>
</evidence>
<evidence type="ECO:0000256" key="5">
    <source>
        <dbReference type="ARBA" id="ARBA00023134"/>
    </source>
</evidence>
<dbReference type="FunFam" id="2.40.30.10:FF:000054">
    <property type="entry name" value="Translation initiation factor IF-2"/>
    <property type="match status" value="1"/>
</dbReference>
<dbReference type="Gramene" id="PNW81083">
    <property type="protein sequence ID" value="PNW81083"/>
    <property type="gene ID" value="CHLRE_07g341850v5"/>
</dbReference>
<dbReference type="AlphaFoldDB" id="A0A2K3DKN2"/>
<feature type="compositionally biased region" description="Pro residues" evidence="8">
    <location>
        <begin position="90"/>
        <end position="108"/>
    </location>
</feature>
<proteinExistence type="inferred from homology"/>
<dbReference type="SUPFAM" id="SSF52156">
    <property type="entry name" value="Initiation factor IF2/eIF5b, domain 3"/>
    <property type="match status" value="1"/>
</dbReference>
<dbReference type="Pfam" id="PF11987">
    <property type="entry name" value="IF-2"/>
    <property type="match status" value="1"/>
</dbReference>
<organism evidence="10 11">
    <name type="scientific">Chlamydomonas reinhardtii</name>
    <name type="common">Chlamydomonas smithii</name>
    <dbReference type="NCBI Taxonomy" id="3055"/>
    <lineage>
        <taxon>Eukaryota</taxon>
        <taxon>Viridiplantae</taxon>
        <taxon>Chlorophyta</taxon>
        <taxon>core chlorophytes</taxon>
        <taxon>Chlorophyceae</taxon>
        <taxon>CS clade</taxon>
        <taxon>Chlamydomonadales</taxon>
        <taxon>Chlamydomonadaceae</taxon>
        <taxon>Chlamydomonas</taxon>
    </lineage>
</organism>
<keyword evidence="5" id="KW-0342">GTP-binding</keyword>
<dbReference type="PROSITE" id="PS01176">
    <property type="entry name" value="IF2"/>
    <property type="match status" value="1"/>
</dbReference>
<evidence type="ECO:0000256" key="1">
    <source>
        <dbReference type="ARBA" id="ARBA00007733"/>
    </source>
</evidence>
<dbReference type="Gene3D" id="3.40.50.300">
    <property type="entry name" value="P-loop containing nucleotide triphosphate hydrolases"/>
    <property type="match status" value="1"/>
</dbReference>
<evidence type="ECO:0000256" key="4">
    <source>
        <dbReference type="ARBA" id="ARBA00022917"/>
    </source>
</evidence>
<dbReference type="InterPro" id="IPR005225">
    <property type="entry name" value="Small_GTP-bd"/>
</dbReference>
<feature type="compositionally biased region" description="Pro residues" evidence="8">
    <location>
        <begin position="126"/>
        <end position="150"/>
    </location>
</feature>
<dbReference type="Pfam" id="PF00009">
    <property type="entry name" value="GTP_EFTU"/>
    <property type="match status" value="1"/>
</dbReference>
<feature type="region of interest" description="Disordered" evidence="8">
    <location>
        <begin position="30"/>
        <end position="314"/>
    </location>
</feature>
<dbReference type="InterPro" id="IPR044145">
    <property type="entry name" value="IF2_II"/>
</dbReference>
<name>A0A2K3DKN2_CHLRE</name>
<feature type="compositionally biased region" description="Pro residues" evidence="8">
    <location>
        <begin position="184"/>
        <end position="213"/>
    </location>
</feature>
<dbReference type="NCBIfam" id="TIGR00487">
    <property type="entry name" value="IF-2"/>
    <property type="match status" value="1"/>
</dbReference>
<dbReference type="OrthoDB" id="361630at2759"/>
<dbReference type="GO" id="GO:0005737">
    <property type="term" value="C:cytoplasm"/>
    <property type="evidence" value="ECO:0000318"/>
    <property type="project" value="GO_Central"/>
</dbReference>
<feature type="compositionally biased region" description="Low complexity" evidence="8">
    <location>
        <begin position="237"/>
        <end position="257"/>
    </location>
</feature>
<feature type="region of interest" description="Disordered" evidence="8">
    <location>
        <begin position="323"/>
        <end position="342"/>
    </location>
</feature>
<gene>
    <name evidence="10" type="ORF">CHLRE_07g341850v5</name>
</gene>
<dbReference type="Pfam" id="PF22042">
    <property type="entry name" value="EF-G_D2"/>
    <property type="match status" value="1"/>
</dbReference>
<sequence>MVAHTLIAGAASTQSVISTSQAASKAAMVAGSGSRARRNVAAAAGPGPAGPGSLTKPAMPPPSRPSAPPPPAQLSRPPAPAGGNGALSRPGPPPPARPTGPAAPPPLRNAPAPAQQGAGNGAGPAAPAPPRPAMTPPRPAMTPPPAPPAQQPLTRPAVSNPFANLPPVSAPNAAASTAPAPLTAAPPPPRPAPPKPAPPPPARPMRPPPPRPTGGPNAAQSAPPPPRSFGAPPRPGAPASGAAAAPSAASGTSSVPLSRPPSRPDLLPRQPATSAPTTLAADAAAAAGGSQLVRPDPPSLRVLEPLMGRGGRGSMDIERKEKVTAEMKREARRQREASRMEKAALRRRDKEEIFEVGDEGMSLHDLAQLLQVDESDIVRSLFMKGIAMSMGQQLDKNTVKVVAAEYEVVVVDKEATSVTDAAKKRTEFVTEEDIEDLAPRPPVVTVMGHVDHGKTSLLDYIRKARVAAGEAGGITQAIGAYNTEVEVEGEVKTICFLDTPGHEAFSAMRARGAQVTDMAIIIVAADDGVRPQTREAVAHAQAAGVPIVVAINKIDKPGADVDRVKQELLELNLVPEEWGGSTPMCPVSAKKGTGVQDLLTQLLWLAEEKSLMSNPLRPARGTVIEANLDKKKGPIATLLVQAGTLRPGDIVRAGASYGKVRSLTNDLGRPLVDAGPSIAVQLTGLNSVPAAGEEFEVYPTEQAARNAAMEFEDKLKLQRMIDMSGGGSMVTLASLATVDEDQEALQRLNLIIKADTSGMVEAIKAALAMLPQQSVVLRFLLSGAGDLNVSDVDLAAASGGMVLAFNLEPDEAVSSHAKRLGVNVKSYKIIYELIDDVKAAMEGKLKLVEERVPQGTAVVKAVFGTGKKRVAGCAVTEGKLTKSGYVTVRRGSGKNAVVVYEGKLSSLRRVKDIVEEVSAGLECGAGCDGFTEWAEGDNLECYLLVTKSRRLEEARATTAVDVSTLA</sequence>
<accession>A0A2K3DKN2</accession>
<feature type="compositionally biased region" description="Low complexity" evidence="8">
    <location>
        <begin position="163"/>
        <end position="183"/>
    </location>
</feature>
<dbReference type="PANTHER" id="PTHR43381">
    <property type="entry name" value="TRANSLATION INITIATION FACTOR IF-2-RELATED"/>
    <property type="match status" value="1"/>
</dbReference>
<dbReference type="SUPFAM" id="SSF52540">
    <property type="entry name" value="P-loop containing nucleoside triphosphate hydrolases"/>
    <property type="match status" value="1"/>
</dbReference>
<feature type="compositionally biased region" description="Pro residues" evidence="8">
    <location>
        <begin position="58"/>
        <end position="80"/>
    </location>
</feature>
<dbReference type="ExpressionAtlas" id="A0A2K3DKN2">
    <property type="expression patterns" value="baseline and differential"/>
</dbReference>
<dbReference type="HAMAP" id="MF_00100_B">
    <property type="entry name" value="IF_2_B"/>
    <property type="match status" value="1"/>
</dbReference>
<feature type="compositionally biased region" description="Low complexity" evidence="8">
    <location>
        <begin position="264"/>
        <end position="287"/>
    </location>
</feature>
<keyword evidence="2" id="KW-0396">Initiation factor</keyword>
<keyword evidence="11" id="KW-1185">Reference proteome</keyword>
<dbReference type="InParanoid" id="A0A2K3DKN2"/>
<dbReference type="KEGG" id="cre:CHLRE_07g341850v5"/>
<keyword evidence="3" id="KW-0547">Nucleotide-binding</keyword>
<evidence type="ECO:0000313" key="10">
    <source>
        <dbReference type="EMBL" id="PNW81083.1"/>
    </source>
</evidence>
<evidence type="ECO:0000256" key="8">
    <source>
        <dbReference type="SAM" id="MobiDB-lite"/>
    </source>
</evidence>
<dbReference type="GO" id="GO:0003743">
    <property type="term" value="F:translation initiation factor activity"/>
    <property type="evidence" value="ECO:0000318"/>
    <property type="project" value="GO_Central"/>
</dbReference>
<dbReference type="SUPFAM" id="SSF50447">
    <property type="entry name" value="Translation proteins"/>
    <property type="match status" value="2"/>
</dbReference>
<dbReference type="InterPro" id="IPR000795">
    <property type="entry name" value="T_Tr_GTP-bd_dom"/>
</dbReference>
<dbReference type="Pfam" id="PF04760">
    <property type="entry name" value="IF2_N"/>
    <property type="match status" value="1"/>
</dbReference>
<protein>
    <recommendedName>
        <fullName evidence="7">Translation initiation factor IF-2, chloroplastic</fullName>
    </recommendedName>
</protein>
<dbReference type="FunFam" id="3.40.50.10050:FF:000001">
    <property type="entry name" value="Translation initiation factor IF-2"/>
    <property type="match status" value="1"/>
</dbReference>
<feature type="compositionally biased region" description="Low complexity" evidence="8">
    <location>
        <begin position="30"/>
        <end position="46"/>
    </location>
</feature>
<dbReference type="CDD" id="cd01887">
    <property type="entry name" value="IF2_eIF5B"/>
    <property type="match status" value="1"/>
</dbReference>
<dbReference type="Proteomes" id="UP000006906">
    <property type="component" value="Chromosome 7"/>
</dbReference>
<keyword evidence="4" id="KW-0648">Protein biosynthesis</keyword>
<dbReference type="InterPro" id="IPR053905">
    <property type="entry name" value="EF-G-like_DII"/>
</dbReference>
<dbReference type="RefSeq" id="XP_042922938.1">
    <property type="nucleotide sequence ID" value="XM_043064368.1"/>
</dbReference>
<dbReference type="GO" id="GO:0003924">
    <property type="term" value="F:GTPase activity"/>
    <property type="evidence" value="ECO:0007669"/>
    <property type="project" value="InterPro"/>
</dbReference>
<dbReference type="NCBIfam" id="TIGR00231">
    <property type="entry name" value="small_GTP"/>
    <property type="match status" value="1"/>
</dbReference>
<dbReference type="PRINTS" id="PR00315">
    <property type="entry name" value="ELONGATNFCT"/>
</dbReference>
<dbReference type="InterPro" id="IPR000178">
    <property type="entry name" value="TF_IF2_bacterial-like"/>
</dbReference>
<dbReference type="FunFam" id="3.40.50.300:FF:000019">
    <property type="entry name" value="Translation initiation factor IF-2"/>
    <property type="match status" value="1"/>
</dbReference>
<evidence type="ECO:0000313" key="11">
    <source>
        <dbReference type="Proteomes" id="UP000006906"/>
    </source>
</evidence>
<dbReference type="InterPro" id="IPR023115">
    <property type="entry name" value="TIF_IF2_dom3"/>
</dbReference>
<dbReference type="InterPro" id="IPR015760">
    <property type="entry name" value="TIF_IF2"/>
</dbReference>
<dbReference type="EMBL" id="CM008968">
    <property type="protein sequence ID" value="PNW81083.1"/>
    <property type="molecule type" value="Genomic_DNA"/>
</dbReference>
<evidence type="ECO:0000259" key="9">
    <source>
        <dbReference type="PROSITE" id="PS51722"/>
    </source>
</evidence>
<dbReference type="InterPro" id="IPR009000">
    <property type="entry name" value="Transl_B-barrel_sf"/>
</dbReference>
<reference evidence="10 11" key="1">
    <citation type="journal article" date="2007" name="Science">
        <title>The Chlamydomonas genome reveals the evolution of key animal and plant functions.</title>
        <authorList>
            <person name="Merchant S.S."/>
            <person name="Prochnik S.E."/>
            <person name="Vallon O."/>
            <person name="Harris E.H."/>
            <person name="Karpowicz S.J."/>
            <person name="Witman G.B."/>
            <person name="Terry A."/>
            <person name="Salamov A."/>
            <person name="Fritz-Laylin L.K."/>
            <person name="Marechal-Drouard L."/>
            <person name="Marshall W.F."/>
            <person name="Qu L.H."/>
            <person name="Nelson D.R."/>
            <person name="Sanderfoot A.A."/>
            <person name="Spalding M.H."/>
            <person name="Kapitonov V.V."/>
            <person name="Ren Q."/>
            <person name="Ferris P."/>
            <person name="Lindquist E."/>
            <person name="Shapiro H."/>
            <person name="Lucas S.M."/>
            <person name="Grimwood J."/>
            <person name="Schmutz J."/>
            <person name="Cardol P."/>
            <person name="Cerutti H."/>
            <person name="Chanfreau G."/>
            <person name="Chen C.L."/>
            <person name="Cognat V."/>
            <person name="Croft M.T."/>
            <person name="Dent R."/>
            <person name="Dutcher S."/>
            <person name="Fernandez E."/>
            <person name="Fukuzawa H."/>
            <person name="Gonzalez-Ballester D."/>
            <person name="Gonzalez-Halphen D."/>
            <person name="Hallmann A."/>
            <person name="Hanikenne M."/>
            <person name="Hippler M."/>
            <person name="Inwood W."/>
            <person name="Jabbari K."/>
            <person name="Kalanon M."/>
            <person name="Kuras R."/>
            <person name="Lefebvre P.A."/>
            <person name="Lemaire S.D."/>
            <person name="Lobanov A.V."/>
            <person name="Lohr M."/>
            <person name="Manuell A."/>
            <person name="Meier I."/>
            <person name="Mets L."/>
            <person name="Mittag M."/>
            <person name="Mittelmeier T."/>
            <person name="Moroney J.V."/>
            <person name="Moseley J."/>
            <person name="Napoli C."/>
            <person name="Nedelcu A.M."/>
            <person name="Niyogi K."/>
            <person name="Novoselov S.V."/>
            <person name="Paulsen I.T."/>
            <person name="Pazour G."/>
            <person name="Purton S."/>
            <person name="Ral J.P."/>
            <person name="Riano-Pachon D.M."/>
            <person name="Riekhof W."/>
            <person name="Rymarquis L."/>
            <person name="Schroda M."/>
            <person name="Stern D."/>
            <person name="Umen J."/>
            <person name="Willows R."/>
            <person name="Wilson N."/>
            <person name="Zimmer S.L."/>
            <person name="Allmer J."/>
            <person name="Balk J."/>
            <person name="Bisova K."/>
            <person name="Chen C.J."/>
            <person name="Elias M."/>
            <person name="Gendler K."/>
            <person name="Hauser C."/>
            <person name="Lamb M.R."/>
            <person name="Ledford H."/>
            <person name="Long J.C."/>
            <person name="Minagawa J."/>
            <person name="Page M.D."/>
            <person name="Pan J."/>
            <person name="Pootakham W."/>
            <person name="Roje S."/>
            <person name="Rose A."/>
            <person name="Stahlberg E."/>
            <person name="Terauchi A.M."/>
            <person name="Yang P."/>
            <person name="Ball S."/>
            <person name="Bowler C."/>
            <person name="Dieckmann C.L."/>
            <person name="Gladyshev V.N."/>
            <person name="Green P."/>
            <person name="Jorgensen R."/>
            <person name="Mayfield S."/>
            <person name="Mueller-Roeber B."/>
            <person name="Rajamani S."/>
            <person name="Sayre R.T."/>
            <person name="Brokstein P."/>
            <person name="Dubchak I."/>
            <person name="Goodstein D."/>
            <person name="Hornick L."/>
            <person name="Huang Y.W."/>
            <person name="Jhaveri J."/>
            <person name="Luo Y."/>
            <person name="Martinez D."/>
            <person name="Ngau W.C."/>
            <person name="Otillar B."/>
            <person name="Poliakov A."/>
            <person name="Porter A."/>
            <person name="Szajkowski L."/>
            <person name="Werner G."/>
            <person name="Zhou K."/>
            <person name="Grigoriev I.V."/>
            <person name="Rokhsar D.S."/>
            <person name="Grossman A.R."/>
        </authorList>
    </citation>
    <scope>NUCLEOTIDE SEQUENCE [LARGE SCALE GENOMIC DNA]</scope>
    <source>
        <strain evidence="11">CC-503</strain>
    </source>
</reference>
<evidence type="ECO:0000256" key="3">
    <source>
        <dbReference type="ARBA" id="ARBA00022741"/>
    </source>
</evidence>
<dbReference type="CDD" id="cd03692">
    <property type="entry name" value="mtIF2_IVc"/>
    <property type="match status" value="1"/>
</dbReference>
<dbReference type="InterPro" id="IPR027417">
    <property type="entry name" value="P-loop_NTPase"/>
</dbReference>
<evidence type="ECO:0000256" key="2">
    <source>
        <dbReference type="ARBA" id="ARBA00022540"/>
    </source>
</evidence>
<dbReference type="PaxDb" id="3055-EDP03886"/>
<feature type="domain" description="Tr-type G" evidence="9">
    <location>
        <begin position="439"/>
        <end position="611"/>
    </location>
</feature>
<dbReference type="GeneID" id="5718109"/>
<dbReference type="STRING" id="3055.A0A2K3DKN2"/>
<dbReference type="FunFam" id="2.40.30.10:FF:000008">
    <property type="entry name" value="Translation initiation factor IF-2"/>
    <property type="match status" value="1"/>
</dbReference>
<dbReference type="PROSITE" id="PS51722">
    <property type="entry name" value="G_TR_2"/>
    <property type="match status" value="1"/>
</dbReference>
<comment type="similarity">
    <text evidence="1">Belongs to the TRAFAC class translation factor GTPase superfamily. Classic translation factor GTPase family. IF-2 subfamily.</text>
</comment>
<feature type="compositionally biased region" description="Pro residues" evidence="8">
    <location>
        <begin position="222"/>
        <end position="236"/>
    </location>
</feature>
<dbReference type="CDD" id="cd03702">
    <property type="entry name" value="IF2_mtIF2_II"/>
    <property type="match status" value="1"/>
</dbReference>
<dbReference type="Gene3D" id="2.40.30.10">
    <property type="entry name" value="Translation factors"/>
    <property type="match status" value="2"/>
</dbReference>
<dbReference type="InterPro" id="IPR036925">
    <property type="entry name" value="TIF_IF2_dom3_sf"/>
</dbReference>
<comment type="function">
    <text evidence="6">One of the essential components for the initiation of protein synthesis. Protects formylmethionyl-tRNA from spontaneous hydrolysis and promotes its binding to the 30S ribosomal subunits. Also involved in the hydrolysis of GTP during the formation of the 70S ribosomal complex.</text>
</comment>
<dbReference type="GO" id="GO:0005525">
    <property type="term" value="F:GTP binding"/>
    <property type="evidence" value="ECO:0007669"/>
    <property type="project" value="UniProtKB-KW"/>
</dbReference>
<dbReference type="InterPro" id="IPR006847">
    <property type="entry name" value="IF2_N"/>
</dbReference>
<evidence type="ECO:0000256" key="6">
    <source>
        <dbReference type="ARBA" id="ARBA00025162"/>
    </source>
</evidence>
<dbReference type="PANTHER" id="PTHR43381:SF5">
    <property type="entry name" value="TR-TYPE G DOMAIN-CONTAINING PROTEIN"/>
    <property type="match status" value="1"/>
</dbReference>
<dbReference type="Gene3D" id="3.40.50.10050">
    <property type="entry name" value="Translation initiation factor IF- 2, domain 3"/>
    <property type="match status" value="1"/>
</dbReference>
<dbReference type="FunCoup" id="A0A2K3DKN2">
    <property type="interactions" value="760"/>
</dbReference>
<dbReference type="GO" id="GO:0006413">
    <property type="term" value="P:translational initiation"/>
    <property type="evidence" value="ECO:0000318"/>
    <property type="project" value="GO_Central"/>
</dbReference>